<dbReference type="InterPro" id="IPR036397">
    <property type="entry name" value="RNaseH_sf"/>
</dbReference>
<dbReference type="OrthoDB" id="945015at2759"/>
<dbReference type="PANTHER" id="PTHR47723">
    <property type="entry name" value="OS05G0353850 PROTEIN"/>
    <property type="match status" value="1"/>
</dbReference>
<reference evidence="2 3" key="1">
    <citation type="journal article" date="2019" name="Genome Biol. Evol.">
        <title>Insights into the evolution of the New World diploid cottons (Gossypium, subgenus Houzingenia) based on genome sequencing.</title>
        <authorList>
            <person name="Grover C.E."/>
            <person name="Arick M.A. 2nd"/>
            <person name="Thrash A."/>
            <person name="Conover J.L."/>
            <person name="Sanders W.S."/>
            <person name="Peterson D.G."/>
            <person name="Frelichowski J.E."/>
            <person name="Scheffler J.A."/>
            <person name="Scheffler B.E."/>
            <person name="Wendel J.F."/>
        </authorList>
    </citation>
    <scope>NUCLEOTIDE SEQUENCE [LARGE SCALE GENOMIC DNA]</scope>
    <source>
        <strain evidence="2">57</strain>
        <tissue evidence="2">Leaf</tissue>
    </source>
</reference>
<feature type="domain" description="RNase H type-1" evidence="1">
    <location>
        <begin position="7"/>
        <end position="90"/>
    </location>
</feature>
<dbReference type="InterPro" id="IPR002156">
    <property type="entry name" value="RNaseH_domain"/>
</dbReference>
<protein>
    <recommendedName>
        <fullName evidence="1">RNase H type-1 domain-containing protein</fullName>
    </recommendedName>
</protein>
<comment type="caution">
    <text evidence="2">The sequence shown here is derived from an EMBL/GenBank/DDBJ whole genome shotgun (WGS) entry which is preliminary data.</text>
</comment>
<dbReference type="InterPro" id="IPR012337">
    <property type="entry name" value="RNaseH-like_sf"/>
</dbReference>
<dbReference type="InterPro" id="IPR044730">
    <property type="entry name" value="RNase_H-like_dom_plant"/>
</dbReference>
<dbReference type="GO" id="GO:0004523">
    <property type="term" value="F:RNA-DNA hybrid ribonuclease activity"/>
    <property type="evidence" value="ECO:0007669"/>
    <property type="project" value="InterPro"/>
</dbReference>
<keyword evidence="3" id="KW-1185">Reference proteome</keyword>
<dbReference type="AlphaFoldDB" id="A0A7J8TRJ1"/>
<evidence type="ECO:0000259" key="1">
    <source>
        <dbReference type="Pfam" id="PF13456"/>
    </source>
</evidence>
<dbReference type="Gene3D" id="3.30.420.10">
    <property type="entry name" value="Ribonuclease H-like superfamily/Ribonuclease H"/>
    <property type="match status" value="1"/>
</dbReference>
<gene>
    <name evidence="2" type="ORF">Goklo_023701</name>
</gene>
<evidence type="ECO:0000313" key="2">
    <source>
        <dbReference type="EMBL" id="MBA0640799.1"/>
    </source>
</evidence>
<feature type="non-terminal residue" evidence="2">
    <location>
        <position position="1"/>
    </location>
</feature>
<sequence>FSRLLGKEASFKIEIRASLEGLRLAWKKGIHQLELESDNVLLIETIVEGVAEDNQLMELRRIHQMVCRGWKVCFRHLPRTHNAVVDHMAKVMASRFTEIQVFEFPPHSMRDLVQEDYSRSSKANEPIY</sequence>
<dbReference type="InterPro" id="IPR053151">
    <property type="entry name" value="RNase_H-like"/>
</dbReference>
<proteinExistence type="predicted"/>
<dbReference type="EMBL" id="JABFAB010000001">
    <property type="protein sequence ID" value="MBA0640799.1"/>
    <property type="molecule type" value="Genomic_DNA"/>
</dbReference>
<dbReference type="PANTHER" id="PTHR47723:SF24">
    <property type="entry name" value="RNASE H TYPE-1 DOMAIN-CONTAINING PROTEIN"/>
    <property type="match status" value="1"/>
</dbReference>
<dbReference type="CDD" id="cd06222">
    <property type="entry name" value="RNase_H_like"/>
    <property type="match status" value="1"/>
</dbReference>
<name>A0A7J8TRJ1_9ROSI</name>
<evidence type="ECO:0000313" key="3">
    <source>
        <dbReference type="Proteomes" id="UP000593573"/>
    </source>
</evidence>
<dbReference type="Pfam" id="PF13456">
    <property type="entry name" value="RVT_3"/>
    <property type="match status" value="1"/>
</dbReference>
<organism evidence="2 3">
    <name type="scientific">Gossypium klotzschianum</name>
    <dbReference type="NCBI Taxonomy" id="34286"/>
    <lineage>
        <taxon>Eukaryota</taxon>
        <taxon>Viridiplantae</taxon>
        <taxon>Streptophyta</taxon>
        <taxon>Embryophyta</taxon>
        <taxon>Tracheophyta</taxon>
        <taxon>Spermatophyta</taxon>
        <taxon>Magnoliopsida</taxon>
        <taxon>eudicotyledons</taxon>
        <taxon>Gunneridae</taxon>
        <taxon>Pentapetalae</taxon>
        <taxon>rosids</taxon>
        <taxon>malvids</taxon>
        <taxon>Malvales</taxon>
        <taxon>Malvaceae</taxon>
        <taxon>Malvoideae</taxon>
        <taxon>Gossypium</taxon>
    </lineage>
</organism>
<dbReference type="GO" id="GO:0003676">
    <property type="term" value="F:nucleic acid binding"/>
    <property type="evidence" value="ECO:0007669"/>
    <property type="project" value="InterPro"/>
</dbReference>
<dbReference type="SUPFAM" id="SSF53098">
    <property type="entry name" value="Ribonuclease H-like"/>
    <property type="match status" value="1"/>
</dbReference>
<accession>A0A7J8TRJ1</accession>
<dbReference type="Proteomes" id="UP000593573">
    <property type="component" value="Unassembled WGS sequence"/>
</dbReference>